<gene>
    <name evidence="1" type="ORF">COC19_04815</name>
</gene>
<dbReference type="Gene3D" id="3.10.50.30">
    <property type="entry name" value="Transcription elongation factor, GreA/GreB, C-terminal domain"/>
    <property type="match status" value="1"/>
</dbReference>
<name>A0A2A4MMW5_9GAMM</name>
<dbReference type="EMBL" id="NVQR01000068">
    <property type="protein sequence ID" value="PCH61381.1"/>
    <property type="molecule type" value="Genomic_DNA"/>
</dbReference>
<organism evidence="1 2">
    <name type="scientific">SAR86 cluster bacterium</name>
    <dbReference type="NCBI Taxonomy" id="2030880"/>
    <lineage>
        <taxon>Bacteria</taxon>
        <taxon>Pseudomonadati</taxon>
        <taxon>Pseudomonadota</taxon>
        <taxon>Gammaproteobacteria</taxon>
        <taxon>SAR86 cluster</taxon>
    </lineage>
</organism>
<evidence type="ECO:0000313" key="1">
    <source>
        <dbReference type="EMBL" id="PCH61381.1"/>
    </source>
</evidence>
<dbReference type="GO" id="GO:0003746">
    <property type="term" value="F:translation elongation factor activity"/>
    <property type="evidence" value="ECO:0007669"/>
    <property type="project" value="UniProtKB-KW"/>
</dbReference>
<dbReference type="GO" id="GO:0070063">
    <property type="term" value="F:RNA polymerase binding"/>
    <property type="evidence" value="ECO:0007669"/>
    <property type="project" value="InterPro"/>
</dbReference>
<protein>
    <submittedName>
        <fullName evidence="1">Transcription elongation factor GreAB</fullName>
    </submittedName>
</protein>
<dbReference type="GO" id="GO:0003677">
    <property type="term" value="F:DNA binding"/>
    <property type="evidence" value="ECO:0007669"/>
    <property type="project" value="InterPro"/>
</dbReference>
<dbReference type="AlphaFoldDB" id="A0A2A4MMW5"/>
<proteinExistence type="predicted"/>
<dbReference type="SUPFAM" id="SSF54534">
    <property type="entry name" value="FKBP-like"/>
    <property type="match status" value="1"/>
</dbReference>
<keyword evidence="1" id="KW-0251">Elongation factor</keyword>
<accession>A0A2A4MMW5</accession>
<dbReference type="PIRSF" id="PIRSF006092">
    <property type="entry name" value="GreA_GreB"/>
    <property type="match status" value="1"/>
</dbReference>
<dbReference type="GO" id="GO:0032784">
    <property type="term" value="P:regulation of DNA-templated transcription elongation"/>
    <property type="evidence" value="ECO:0007669"/>
    <property type="project" value="InterPro"/>
</dbReference>
<dbReference type="InterPro" id="IPR023459">
    <property type="entry name" value="Tscrpt_elong_fac_GreA/B_fam"/>
</dbReference>
<sequence>MHKIIKAIIEQLEAELATALSASQEAHRSATHSENVADNKYDTLAVEAAYLAHGQSLRIEQLQKAIHLYTHFVVPAFNQQSSVEVGALLKLESIGEGVKDAVQLRHVFLGPAEGGLSVKLGKLTVQVLTTEAPLGEALLNKLVDDEFDLSLGGKKLSFRILNIQ</sequence>
<comment type="caution">
    <text evidence="1">The sequence shown here is derived from an EMBL/GenBank/DDBJ whole genome shotgun (WGS) entry which is preliminary data.</text>
</comment>
<dbReference type="InterPro" id="IPR036953">
    <property type="entry name" value="GreA/GreB_C_sf"/>
</dbReference>
<evidence type="ECO:0000313" key="2">
    <source>
        <dbReference type="Proteomes" id="UP000218172"/>
    </source>
</evidence>
<dbReference type="Proteomes" id="UP000218172">
    <property type="component" value="Unassembled WGS sequence"/>
</dbReference>
<reference evidence="2" key="1">
    <citation type="submission" date="2017-08" db="EMBL/GenBank/DDBJ databases">
        <title>A dynamic microbial community with high functional redundancy inhabits the cold, oxic subseafloor aquifer.</title>
        <authorList>
            <person name="Tully B.J."/>
            <person name="Wheat C.G."/>
            <person name="Glazer B.T."/>
            <person name="Huber J.A."/>
        </authorList>
    </citation>
    <scope>NUCLEOTIDE SEQUENCE [LARGE SCALE GENOMIC DNA]</scope>
</reference>
<keyword evidence="1" id="KW-0648">Protein biosynthesis</keyword>